<evidence type="ECO:0000313" key="2">
    <source>
        <dbReference type="Proteomes" id="UP000032402"/>
    </source>
</evidence>
<dbReference type="GeneID" id="37845499"/>
<proteinExistence type="predicted"/>
<dbReference type="Proteomes" id="UP000032402">
    <property type="component" value="Segment"/>
</dbReference>
<dbReference type="KEGG" id="vg:37845499"/>
<accession>A0A347UYC8</accession>
<dbReference type="RefSeq" id="YP_009513888.1">
    <property type="nucleotide sequence ID" value="NC_029009.1"/>
</dbReference>
<keyword evidence="2" id="KW-1185">Reference proteome</keyword>
<protein>
    <submittedName>
        <fullName evidence="1">Uncharacterized protein</fullName>
    </submittedName>
</protein>
<dbReference type="EMBL" id="KP339049">
    <property type="protein sequence ID" value="AXY05371.1"/>
    <property type="molecule type" value="Genomic_DNA"/>
</dbReference>
<evidence type="ECO:0000313" key="1">
    <source>
        <dbReference type="EMBL" id="AXY05371.1"/>
    </source>
</evidence>
<sequence length="65" mass="7752">MKAVRIVNKVFSIAEASSFIREEHPYTVRLYEVIDYSPYAIIGRDIHTRKVEVFRPQQNRKISWV</sequence>
<reference evidence="1 2" key="1">
    <citation type="journal article" date="2015" name="Appl. Environ. Microbiol.">
        <title>Targeting Enterococcus faecalis Biofilms with Phage Therapy.</title>
        <authorList>
            <person name="Khalifa L."/>
            <person name="Brosh Y."/>
            <person name="Gelman D."/>
            <person name="Coppenhagen-Glazer S."/>
            <person name="Beyth S."/>
            <person name="Poradosu-Cohen R."/>
            <person name="Que Y.A."/>
            <person name="Beyth N."/>
            <person name="Hazan R."/>
        </authorList>
    </citation>
    <scope>NUCLEOTIDE SEQUENCE [LARGE SCALE GENOMIC DNA]</scope>
</reference>
<organism evidence="1 2">
    <name type="scientific">Enterococcus phage EFDG1</name>
    <dbReference type="NCBI Taxonomy" id="1597976"/>
    <lineage>
        <taxon>Viruses</taxon>
        <taxon>Duplodnaviria</taxon>
        <taxon>Heunggongvirae</taxon>
        <taxon>Uroviricota</taxon>
        <taxon>Caudoviricetes</taxon>
        <taxon>Herelleviridae</taxon>
        <taxon>Brockvirinae</taxon>
        <taxon>Schiekvirus</taxon>
        <taxon>Schiekvirus EFDG1</taxon>
    </lineage>
</organism>
<name>A0A347UYC8_9CAUD</name>